<dbReference type="EMBL" id="KZ819707">
    <property type="protein sequence ID" value="PWN53845.1"/>
    <property type="molecule type" value="Genomic_DNA"/>
</dbReference>
<gene>
    <name evidence="1" type="ORF">IE53DRAFT_96217</name>
</gene>
<dbReference type="Proteomes" id="UP000245626">
    <property type="component" value="Unassembled WGS sequence"/>
</dbReference>
<keyword evidence="2" id="KW-1185">Reference proteome</keyword>
<name>A0ACD0P6Y6_9BASI</name>
<evidence type="ECO:0000313" key="1">
    <source>
        <dbReference type="EMBL" id="PWN53845.1"/>
    </source>
</evidence>
<sequence>MRNPSEDHQNQRRLSRGSNSTLPSTGSTADLNEEEVHKFLDLIERHNPKTLSKEDMVKSVNSLYEDWSTWCSVRGTTPKPKGSLMAEFGKIHHGRYGRTAQQRAMGIIEAGEQLSPESIKAIQDSEKKAKLQGSASEASYRRSQERSETTSRARHASSTDVKERSGSPRTRNDVPQGSHQNSPGNQIGDENLEEERDRFKRSGSGTKRKGKIESGHSSNDRATQRRKGNPTEGQSEDCASGVGGGLVQVGRNGLAVLPPGLFDILRAHLKDEILGSAMPLIRNEVADQTRDIAMQNQNLLNRVRELEEEVRIQNQWLQQLMSSKDRNEWGSTPFGRDPELNKYHTSNRPPPIPHSFHAQNLARASTGAGPVGIPSRGTARAGASQMMESSHSSPTLLDRERRESQSHMHSLSQPHPSPPSSFHPLSHESEPHHRPYQQLHHASELNHRYSSNRLGDKILRRPSMDSNWIRSPKDKKF</sequence>
<evidence type="ECO:0000313" key="2">
    <source>
        <dbReference type="Proteomes" id="UP000245626"/>
    </source>
</evidence>
<organism evidence="1 2">
    <name type="scientific">Violaceomyces palustris</name>
    <dbReference type="NCBI Taxonomy" id="1673888"/>
    <lineage>
        <taxon>Eukaryota</taxon>
        <taxon>Fungi</taxon>
        <taxon>Dikarya</taxon>
        <taxon>Basidiomycota</taxon>
        <taxon>Ustilaginomycotina</taxon>
        <taxon>Ustilaginomycetes</taxon>
        <taxon>Violaceomycetales</taxon>
        <taxon>Violaceomycetaceae</taxon>
        <taxon>Violaceomyces</taxon>
    </lineage>
</organism>
<proteinExistence type="predicted"/>
<reference evidence="1 2" key="1">
    <citation type="journal article" date="2018" name="Mol. Biol. Evol.">
        <title>Broad Genomic Sampling Reveals a Smut Pathogenic Ancestry of the Fungal Clade Ustilaginomycotina.</title>
        <authorList>
            <person name="Kijpornyongpan T."/>
            <person name="Mondo S.J."/>
            <person name="Barry K."/>
            <person name="Sandor L."/>
            <person name="Lee J."/>
            <person name="Lipzen A."/>
            <person name="Pangilinan J."/>
            <person name="LaButti K."/>
            <person name="Hainaut M."/>
            <person name="Henrissat B."/>
            <person name="Grigoriev I.V."/>
            <person name="Spatafora J.W."/>
            <person name="Aime M.C."/>
        </authorList>
    </citation>
    <scope>NUCLEOTIDE SEQUENCE [LARGE SCALE GENOMIC DNA]</scope>
    <source>
        <strain evidence="1 2">SA 807</strain>
    </source>
</reference>
<accession>A0ACD0P6Y6</accession>
<protein>
    <submittedName>
        <fullName evidence="1">Uncharacterized protein</fullName>
    </submittedName>
</protein>